<reference evidence="2" key="2">
    <citation type="journal article" date="2019" name="Mol. Plant Microbe Interact.">
        <title>Genome sequence resources for four phytopathogenic fungi from the Colletotrichum orbiculare species complex.</title>
        <authorList>
            <person name="Gan P."/>
            <person name="Tsushima A."/>
            <person name="Narusaka M."/>
            <person name="Narusaka Y."/>
            <person name="Takano Y."/>
            <person name="Kubo Y."/>
            <person name="Shirasu K."/>
        </authorList>
    </citation>
    <scope>GENOME REANNOTATION</scope>
    <source>
        <strain evidence="2">104-T / ATCC 96160 / CBS 514.97 / LARS 414 / MAFF 240422</strain>
    </source>
</reference>
<evidence type="ECO:0000313" key="2">
    <source>
        <dbReference type="Proteomes" id="UP000014480"/>
    </source>
</evidence>
<evidence type="ECO:0000313" key="1">
    <source>
        <dbReference type="EMBL" id="TDZ18455.1"/>
    </source>
</evidence>
<dbReference type="EMBL" id="AMCV02000023">
    <property type="protein sequence ID" value="TDZ18455.1"/>
    <property type="molecule type" value="Genomic_DNA"/>
</dbReference>
<sequence length="385" mass="43756">METVFGVIGLTGQVIDTSLKIKNLIEKFKSAEEEFSNLQLKLTFVAKTCAYIQDAIEHDDRQESGLLWEHGTVILTEIGKTLEKLKGLFPKEDASAKKRGKNRQGLYFLRKNDDIESFGKRLDDYLRILHMMITAETNSNQVRLAKRLESRQVVKQKSLVETSHTEELPGNMTEYRECESAIFPRRTTKVILERSARQASLGFGIDGVFDRKKVTKRSKWKSGQETTTVKETKSFTLKHRSSSYAIQLMWWLSGSMSLSISLSVPHMIESRTNDDLSWRFQVCCYMGNIEELQKMFSEGVLTPTTLVDGITIFALAAGAAKPDLCRFILQSDSRLVADESLLHAVRFPRPMLDIVDFTPLVEIADIFLSTQMPTLIQFKFLTSST</sequence>
<comment type="caution">
    <text evidence="1">The sequence shown here is derived from an EMBL/GenBank/DDBJ whole genome shotgun (WGS) entry which is preliminary data.</text>
</comment>
<dbReference type="eggNOG" id="ENOG502T4DZ">
    <property type="taxonomic scope" value="Eukaryota"/>
</dbReference>
<proteinExistence type="predicted"/>
<dbReference type="AlphaFoldDB" id="N4V8H5"/>
<gene>
    <name evidence="1" type="ORF">Cob_v008479</name>
</gene>
<name>N4V8H5_COLOR</name>
<dbReference type="STRING" id="1213857.N4V8H5"/>
<keyword evidence="2" id="KW-1185">Reference proteome</keyword>
<reference evidence="2" key="1">
    <citation type="journal article" date="2013" name="New Phytol.">
        <title>Comparative genomic and transcriptomic analyses reveal the hemibiotrophic stage shift of Colletotrichum fungi.</title>
        <authorList>
            <person name="Gan P."/>
            <person name="Ikeda K."/>
            <person name="Irieda H."/>
            <person name="Narusaka M."/>
            <person name="O'Connell R.J."/>
            <person name="Narusaka Y."/>
            <person name="Takano Y."/>
            <person name="Kubo Y."/>
            <person name="Shirasu K."/>
        </authorList>
    </citation>
    <scope>NUCLEOTIDE SEQUENCE [LARGE SCALE GENOMIC DNA]</scope>
    <source>
        <strain evidence="2">104-T / ATCC 96160 / CBS 514.97 / LARS 414 / MAFF 240422</strain>
    </source>
</reference>
<dbReference type="OrthoDB" id="270167at2759"/>
<organism evidence="1 2">
    <name type="scientific">Colletotrichum orbiculare (strain 104-T / ATCC 96160 / CBS 514.97 / LARS 414 / MAFF 240422)</name>
    <name type="common">Cucumber anthracnose fungus</name>
    <name type="synonym">Colletotrichum lagenarium</name>
    <dbReference type="NCBI Taxonomy" id="1213857"/>
    <lineage>
        <taxon>Eukaryota</taxon>
        <taxon>Fungi</taxon>
        <taxon>Dikarya</taxon>
        <taxon>Ascomycota</taxon>
        <taxon>Pezizomycotina</taxon>
        <taxon>Sordariomycetes</taxon>
        <taxon>Hypocreomycetidae</taxon>
        <taxon>Glomerellales</taxon>
        <taxon>Glomerellaceae</taxon>
        <taxon>Colletotrichum</taxon>
        <taxon>Colletotrichum orbiculare species complex</taxon>
    </lineage>
</organism>
<accession>N4V8H5</accession>
<dbReference type="Proteomes" id="UP000014480">
    <property type="component" value="Unassembled WGS sequence"/>
</dbReference>
<protein>
    <submittedName>
        <fullName evidence="1">Uncharacterized protein</fullName>
    </submittedName>
</protein>
<dbReference type="HOGENOM" id="CLU_717652_0_0_1"/>